<feature type="region of interest" description="Disordered" evidence="8">
    <location>
        <begin position="629"/>
        <end position="806"/>
    </location>
</feature>
<dbReference type="InParanoid" id="J4G7B9"/>
<evidence type="ECO:0000259" key="9">
    <source>
        <dbReference type="PROSITE" id="PS50235"/>
    </source>
</evidence>
<feature type="compositionally biased region" description="Basic and acidic residues" evidence="8">
    <location>
        <begin position="135"/>
        <end position="144"/>
    </location>
</feature>
<dbReference type="GO" id="GO:0005829">
    <property type="term" value="C:cytosol"/>
    <property type="evidence" value="ECO:0007669"/>
    <property type="project" value="TreeGrafter"/>
</dbReference>
<gene>
    <name evidence="10" type="ORF">FIBRA_04415</name>
</gene>
<feature type="domain" description="USP" evidence="9">
    <location>
        <begin position="161"/>
        <end position="619"/>
    </location>
</feature>
<dbReference type="PROSITE" id="PS00973">
    <property type="entry name" value="USP_2"/>
    <property type="match status" value="1"/>
</dbReference>
<dbReference type="Proteomes" id="UP000006352">
    <property type="component" value="Unassembled WGS sequence"/>
</dbReference>
<dbReference type="CDD" id="cd02662">
    <property type="entry name" value="Peptidase_C19F"/>
    <property type="match status" value="1"/>
</dbReference>
<dbReference type="EMBL" id="HE797076">
    <property type="protein sequence ID" value="CCM02323.1"/>
    <property type="molecule type" value="Genomic_DNA"/>
</dbReference>
<dbReference type="InterPro" id="IPR028889">
    <property type="entry name" value="USP"/>
</dbReference>
<dbReference type="PROSITE" id="PS50235">
    <property type="entry name" value="USP_3"/>
    <property type="match status" value="1"/>
</dbReference>
<organism evidence="10 11">
    <name type="scientific">Fibroporia radiculosa</name>
    <dbReference type="NCBI Taxonomy" id="599839"/>
    <lineage>
        <taxon>Eukaryota</taxon>
        <taxon>Fungi</taxon>
        <taxon>Dikarya</taxon>
        <taxon>Basidiomycota</taxon>
        <taxon>Agaricomycotina</taxon>
        <taxon>Agaricomycetes</taxon>
        <taxon>Polyporales</taxon>
        <taxon>Fibroporiaceae</taxon>
        <taxon>Fibroporia</taxon>
    </lineage>
</organism>
<keyword evidence="7" id="KW-0788">Thiol protease</keyword>
<feature type="region of interest" description="Disordered" evidence="8">
    <location>
        <begin position="381"/>
        <end position="401"/>
    </location>
</feature>
<dbReference type="Pfam" id="PF00443">
    <property type="entry name" value="UCH"/>
    <property type="match status" value="1"/>
</dbReference>
<evidence type="ECO:0000256" key="5">
    <source>
        <dbReference type="ARBA" id="ARBA00022786"/>
    </source>
</evidence>
<proteinExistence type="inferred from homology"/>
<dbReference type="GeneID" id="24097234"/>
<keyword evidence="6" id="KW-0378">Hydrolase</keyword>
<feature type="compositionally biased region" description="Low complexity" evidence="8">
    <location>
        <begin position="682"/>
        <end position="715"/>
    </location>
</feature>
<dbReference type="InterPro" id="IPR050164">
    <property type="entry name" value="Peptidase_C19"/>
</dbReference>
<sequence>MLFYDSPVDLFAADCRPFAVKRLRWEPFCKLDLELADVVRQGVSLAQMHNLDDFRYLCLELLSSSAFQQILPLVFVLFLPLLVLTVNAHQASVISSCYMVLDALAGVLPWNWFEGHSTPSSSPEKRKSKKKHVRSRAEQVEQEGHKLDHIHTNGSDEGYYPGLVNISGTYCFMDSTLQAMASLCYLQPYIEEIHAKAEALDVPTPVVDAFRDLLLRLNMPTRSPHAMRPIDIINALSNHSHGKHNSLFSSREHQDAQELFQLLSECVKGEAIAVDKEGHRDRGLGGLAHAQGSARREIGKSVFDGLTANRRSCVQCGYTEAVMHFAFDNWQLSVPRLVGHCRIEDCLDDYTRLEVLTDCICRKCSMLATYNRLEQEAEKLTESAHAEHDSSSSKRRRAREARKLVQRVKAALDDGRIEEDIKGVKMEKVFSKASTKQAMIARPPRVLVLHLNRSMHYGHYAAKNTCRVVFPEILDLTPYTTSGQLSTLPSVPISTPPPPIPRCRTPTPATFATPRTLYRLAAVVCHYGEHSFGHYVCFRRKPRPPSMGTSRFVPPKLACLPGCECEQCERYGAVRDDGNSPPQHGSGWLRISDDSVREVGIESVLQENSGAFMLYYERVMMPRPSIYLSNTPRSSEETVRPEGVYANGSSVSLPNGDGDASEAEPMKPIPRTMGPRIIQRVSASSSKSHSMSPPGRSIITSRSSPASLSKPSQKSNGHVPGADAAHATSRPPVDEKSVLNSSSVETRGDTVPVRSSSSSKPQASAPTSSLLPARPVVHHTAIPYPHPISPTAESPISPARAVDLRA</sequence>
<dbReference type="OrthoDB" id="2020758at2759"/>
<dbReference type="GO" id="GO:0005634">
    <property type="term" value="C:nucleus"/>
    <property type="evidence" value="ECO:0007669"/>
    <property type="project" value="TreeGrafter"/>
</dbReference>
<dbReference type="HOGENOM" id="CLU_013485_0_0_1"/>
<dbReference type="Gene3D" id="3.90.70.10">
    <property type="entry name" value="Cysteine proteinases"/>
    <property type="match status" value="1"/>
</dbReference>
<evidence type="ECO:0000313" key="10">
    <source>
        <dbReference type="EMBL" id="CCM02323.1"/>
    </source>
</evidence>
<evidence type="ECO:0000313" key="11">
    <source>
        <dbReference type="Proteomes" id="UP000006352"/>
    </source>
</evidence>
<feature type="region of interest" description="Disordered" evidence="8">
    <location>
        <begin position="117"/>
        <end position="144"/>
    </location>
</feature>
<comment type="catalytic activity">
    <reaction evidence="1">
        <text>Thiol-dependent hydrolysis of ester, thioester, amide, peptide and isopeptide bonds formed by the C-terminal Gly of ubiquitin (a 76-residue protein attached to proteins as an intracellular targeting signal).</text>
        <dbReference type="EC" id="3.4.19.12"/>
    </reaction>
</comment>
<evidence type="ECO:0000256" key="6">
    <source>
        <dbReference type="ARBA" id="ARBA00022801"/>
    </source>
</evidence>
<dbReference type="STRING" id="599839.J4G7B9"/>
<dbReference type="GO" id="GO:0016579">
    <property type="term" value="P:protein deubiquitination"/>
    <property type="evidence" value="ECO:0007669"/>
    <property type="project" value="InterPro"/>
</dbReference>
<accession>J4G7B9</accession>
<name>J4G7B9_9APHY</name>
<dbReference type="SUPFAM" id="SSF54001">
    <property type="entry name" value="Cysteine proteinases"/>
    <property type="match status" value="1"/>
</dbReference>
<evidence type="ECO:0000256" key="3">
    <source>
        <dbReference type="ARBA" id="ARBA00012759"/>
    </source>
</evidence>
<dbReference type="InterPro" id="IPR038765">
    <property type="entry name" value="Papain-like_cys_pep_sf"/>
</dbReference>
<evidence type="ECO:0000256" key="8">
    <source>
        <dbReference type="SAM" id="MobiDB-lite"/>
    </source>
</evidence>
<dbReference type="PANTHER" id="PTHR24006">
    <property type="entry name" value="UBIQUITIN CARBOXYL-TERMINAL HYDROLASE"/>
    <property type="match status" value="1"/>
</dbReference>
<feature type="compositionally biased region" description="Basic and acidic residues" evidence="8">
    <location>
        <begin position="381"/>
        <end position="392"/>
    </location>
</feature>
<dbReference type="InterPro" id="IPR018200">
    <property type="entry name" value="USP_CS"/>
</dbReference>
<evidence type="ECO:0000256" key="4">
    <source>
        <dbReference type="ARBA" id="ARBA00022670"/>
    </source>
</evidence>
<evidence type="ECO:0000256" key="7">
    <source>
        <dbReference type="ARBA" id="ARBA00022807"/>
    </source>
</evidence>
<evidence type="ECO:0000256" key="2">
    <source>
        <dbReference type="ARBA" id="ARBA00009085"/>
    </source>
</evidence>
<evidence type="ECO:0000256" key="1">
    <source>
        <dbReference type="ARBA" id="ARBA00000707"/>
    </source>
</evidence>
<dbReference type="PANTHER" id="PTHR24006:SF888">
    <property type="entry name" value="UBIQUITIN CARBOXYL-TERMINAL HYDROLASE 30"/>
    <property type="match status" value="1"/>
</dbReference>
<feature type="region of interest" description="Disordered" evidence="8">
    <location>
        <begin position="488"/>
        <end position="507"/>
    </location>
</feature>
<keyword evidence="4" id="KW-0645">Protease</keyword>
<dbReference type="AlphaFoldDB" id="J4G7B9"/>
<dbReference type="GO" id="GO:0006508">
    <property type="term" value="P:proteolysis"/>
    <property type="evidence" value="ECO:0007669"/>
    <property type="project" value="UniProtKB-KW"/>
</dbReference>
<dbReference type="RefSeq" id="XP_012181606.1">
    <property type="nucleotide sequence ID" value="XM_012326216.1"/>
</dbReference>
<keyword evidence="5" id="KW-0833">Ubl conjugation pathway</keyword>
<protein>
    <recommendedName>
        <fullName evidence="3">ubiquitinyl hydrolase 1</fullName>
        <ecNumber evidence="3">3.4.19.12</ecNumber>
    </recommendedName>
</protein>
<dbReference type="InterPro" id="IPR001394">
    <property type="entry name" value="Peptidase_C19_UCH"/>
</dbReference>
<reference evidence="10 11" key="1">
    <citation type="journal article" date="2012" name="Appl. Environ. Microbiol.">
        <title>Short-read sequencing for genomic analysis of the brown rot fungus Fibroporia radiculosa.</title>
        <authorList>
            <person name="Tang J.D."/>
            <person name="Perkins A.D."/>
            <person name="Sonstegard T.S."/>
            <person name="Schroeder S.G."/>
            <person name="Burgess S.C."/>
            <person name="Diehl S.V."/>
        </authorList>
    </citation>
    <scope>NUCLEOTIDE SEQUENCE [LARGE SCALE GENOMIC DNA]</scope>
    <source>
        <strain evidence="10 11">TFFH 294</strain>
    </source>
</reference>
<dbReference type="GO" id="GO:0004843">
    <property type="term" value="F:cysteine-type deubiquitinase activity"/>
    <property type="evidence" value="ECO:0007669"/>
    <property type="project" value="UniProtKB-EC"/>
</dbReference>
<comment type="similarity">
    <text evidence="2">Belongs to the peptidase C19 family.</text>
</comment>
<dbReference type="EC" id="3.4.19.12" evidence="3"/>
<feature type="compositionally biased region" description="Low complexity" evidence="8">
    <location>
        <begin position="755"/>
        <end position="769"/>
    </location>
</feature>
<keyword evidence="11" id="KW-1185">Reference proteome</keyword>